<dbReference type="InterPro" id="IPR013249">
    <property type="entry name" value="RNA_pol_sigma70_r4_t2"/>
</dbReference>
<dbReference type="Pfam" id="PF08281">
    <property type="entry name" value="Sigma70_r4_2"/>
    <property type="match status" value="1"/>
</dbReference>
<keyword evidence="4" id="KW-0804">Transcription</keyword>
<dbReference type="Gene3D" id="1.10.1740.10">
    <property type="match status" value="1"/>
</dbReference>
<evidence type="ECO:0000256" key="5">
    <source>
        <dbReference type="SAM" id="MobiDB-lite"/>
    </source>
</evidence>
<dbReference type="InterPro" id="IPR014284">
    <property type="entry name" value="RNA_pol_sigma-70_dom"/>
</dbReference>
<dbReference type="GO" id="GO:0000428">
    <property type="term" value="C:DNA-directed RNA polymerase complex"/>
    <property type="evidence" value="ECO:0007669"/>
    <property type="project" value="UniProtKB-KW"/>
</dbReference>
<evidence type="ECO:0000256" key="4">
    <source>
        <dbReference type="ARBA" id="ARBA00023163"/>
    </source>
</evidence>
<evidence type="ECO:0000259" key="6">
    <source>
        <dbReference type="Pfam" id="PF04542"/>
    </source>
</evidence>
<dbReference type="Proteomes" id="UP000618591">
    <property type="component" value="Unassembled WGS sequence"/>
</dbReference>
<keyword evidence="3" id="KW-0731">Sigma factor</keyword>
<evidence type="ECO:0000313" key="8">
    <source>
        <dbReference type="EMBL" id="GGA56100.1"/>
    </source>
</evidence>
<proteinExistence type="inferred from homology"/>
<dbReference type="PANTHER" id="PTHR43133:SF63">
    <property type="entry name" value="RNA POLYMERASE SIGMA FACTOR FECI-RELATED"/>
    <property type="match status" value="1"/>
</dbReference>
<feature type="domain" description="RNA polymerase sigma factor 70 region 4 type 2" evidence="7">
    <location>
        <begin position="110"/>
        <end position="161"/>
    </location>
</feature>
<dbReference type="InterPro" id="IPR013324">
    <property type="entry name" value="RNA_pol_sigma_r3/r4-like"/>
</dbReference>
<dbReference type="InterPro" id="IPR036388">
    <property type="entry name" value="WH-like_DNA-bd_sf"/>
</dbReference>
<evidence type="ECO:0000256" key="3">
    <source>
        <dbReference type="ARBA" id="ARBA00023082"/>
    </source>
</evidence>
<sequence>MSDAGLKAVFLAEQPMLLRLLVARLGNRADAEDALQDMWLKLDQTAPASAAQPVAQPAAYLYRMAANLAADRRIAATRAGVRDTAWLDVQPSAAEQPTTERALLGRERLARIEAALAAMPPRMSAALRLYRVEGMPQKDIAEQLGMTVSGVEKLLRRGAKEIHLHKIADEAESANQHRLSGEGKSHRGT</sequence>
<dbReference type="InterPro" id="IPR013325">
    <property type="entry name" value="RNA_pol_sigma_r2"/>
</dbReference>
<comment type="caution">
    <text evidence="8">The sequence shown here is derived from an EMBL/GenBank/DDBJ whole genome shotgun (WGS) entry which is preliminary data.</text>
</comment>
<keyword evidence="9" id="KW-1185">Reference proteome</keyword>
<gene>
    <name evidence="8" type="ORF">GCM10011395_28180</name>
</gene>
<dbReference type="InterPro" id="IPR007627">
    <property type="entry name" value="RNA_pol_sigma70_r2"/>
</dbReference>
<organism evidence="8 9">
    <name type="scientific">Sphingomonas psychrolutea</name>
    <dbReference type="NCBI Taxonomy" id="1259676"/>
    <lineage>
        <taxon>Bacteria</taxon>
        <taxon>Pseudomonadati</taxon>
        <taxon>Pseudomonadota</taxon>
        <taxon>Alphaproteobacteria</taxon>
        <taxon>Sphingomonadales</taxon>
        <taxon>Sphingomonadaceae</taxon>
        <taxon>Sphingomonas</taxon>
    </lineage>
</organism>
<comment type="similarity">
    <text evidence="1">Belongs to the sigma-70 factor family. ECF subfamily.</text>
</comment>
<feature type="domain" description="RNA polymerase sigma-70 region 2" evidence="6">
    <location>
        <begin position="12"/>
        <end position="73"/>
    </location>
</feature>
<dbReference type="Gene3D" id="1.10.10.10">
    <property type="entry name" value="Winged helix-like DNA-binding domain superfamily/Winged helix DNA-binding domain"/>
    <property type="match status" value="1"/>
</dbReference>
<feature type="region of interest" description="Disordered" evidence="5">
    <location>
        <begin position="170"/>
        <end position="189"/>
    </location>
</feature>
<evidence type="ECO:0000256" key="2">
    <source>
        <dbReference type="ARBA" id="ARBA00023015"/>
    </source>
</evidence>
<evidence type="ECO:0000259" key="7">
    <source>
        <dbReference type="Pfam" id="PF08281"/>
    </source>
</evidence>
<feature type="compositionally biased region" description="Basic and acidic residues" evidence="5">
    <location>
        <begin position="179"/>
        <end position="189"/>
    </location>
</feature>
<dbReference type="InterPro" id="IPR039425">
    <property type="entry name" value="RNA_pol_sigma-70-like"/>
</dbReference>
<keyword evidence="8" id="KW-0240">DNA-directed RNA polymerase</keyword>
<dbReference type="NCBIfam" id="TIGR02937">
    <property type="entry name" value="sigma70-ECF"/>
    <property type="match status" value="1"/>
</dbReference>
<evidence type="ECO:0000256" key="1">
    <source>
        <dbReference type="ARBA" id="ARBA00010641"/>
    </source>
</evidence>
<accession>A0ABQ1H212</accession>
<dbReference type="RefSeq" id="WP_229733177.1">
    <property type="nucleotide sequence ID" value="NZ_BMDW01000019.1"/>
</dbReference>
<evidence type="ECO:0000313" key="9">
    <source>
        <dbReference type="Proteomes" id="UP000618591"/>
    </source>
</evidence>
<keyword evidence="2" id="KW-0805">Transcription regulation</keyword>
<dbReference type="SUPFAM" id="SSF88946">
    <property type="entry name" value="Sigma2 domain of RNA polymerase sigma factors"/>
    <property type="match status" value="1"/>
</dbReference>
<dbReference type="EMBL" id="BMDW01000019">
    <property type="protein sequence ID" value="GGA56100.1"/>
    <property type="molecule type" value="Genomic_DNA"/>
</dbReference>
<dbReference type="SUPFAM" id="SSF88659">
    <property type="entry name" value="Sigma3 and sigma4 domains of RNA polymerase sigma factors"/>
    <property type="match status" value="1"/>
</dbReference>
<dbReference type="PANTHER" id="PTHR43133">
    <property type="entry name" value="RNA POLYMERASE ECF-TYPE SIGMA FACTO"/>
    <property type="match status" value="1"/>
</dbReference>
<dbReference type="Pfam" id="PF04542">
    <property type="entry name" value="Sigma70_r2"/>
    <property type="match status" value="1"/>
</dbReference>
<protein>
    <submittedName>
        <fullName evidence="8">DNA-directed RNA polymerase sigma-70 factor</fullName>
    </submittedName>
</protein>
<name>A0ABQ1H212_9SPHN</name>
<reference evidence="9" key="1">
    <citation type="journal article" date="2019" name="Int. J. Syst. Evol. Microbiol.">
        <title>The Global Catalogue of Microorganisms (GCM) 10K type strain sequencing project: providing services to taxonomists for standard genome sequencing and annotation.</title>
        <authorList>
            <consortium name="The Broad Institute Genomics Platform"/>
            <consortium name="The Broad Institute Genome Sequencing Center for Infectious Disease"/>
            <person name="Wu L."/>
            <person name="Ma J."/>
        </authorList>
    </citation>
    <scope>NUCLEOTIDE SEQUENCE [LARGE SCALE GENOMIC DNA]</scope>
    <source>
        <strain evidence="9">CGMCC 1.10106</strain>
    </source>
</reference>